<organism evidence="2 3">
    <name type="scientific">Methylobacterium radiotolerans</name>
    <dbReference type="NCBI Taxonomy" id="31998"/>
    <lineage>
        <taxon>Bacteria</taxon>
        <taxon>Pseudomonadati</taxon>
        <taxon>Pseudomonadota</taxon>
        <taxon>Alphaproteobacteria</taxon>
        <taxon>Hyphomicrobiales</taxon>
        <taxon>Methylobacteriaceae</taxon>
        <taxon>Methylobacterium</taxon>
    </lineage>
</organism>
<reference evidence="2 3" key="1">
    <citation type="submission" date="2024-06" db="EMBL/GenBank/DDBJ databases">
        <title>Genomics of switchgrass bacterial isolates.</title>
        <authorList>
            <person name="Shade A."/>
        </authorList>
    </citation>
    <scope>NUCLEOTIDE SEQUENCE [LARGE SCALE GENOMIC DNA]</scope>
    <source>
        <strain evidence="2 3">PvP084</strain>
    </source>
</reference>
<comment type="caution">
    <text evidence="2">The sequence shown here is derived from an EMBL/GenBank/DDBJ whole genome shotgun (WGS) entry which is preliminary data.</text>
</comment>
<feature type="signal peptide" evidence="1">
    <location>
        <begin position="1"/>
        <end position="25"/>
    </location>
</feature>
<evidence type="ECO:0000313" key="2">
    <source>
        <dbReference type="EMBL" id="MET3865694.1"/>
    </source>
</evidence>
<feature type="chain" id="PRO_5046514483" description="Large exoprotein involved in heme utilization or adhesion" evidence="1">
    <location>
        <begin position="26"/>
        <end position="123"/>
    </location>
</feature>
<protein>
    <recommendedName>
        <fullName evidence="4">Large exoprotein involved in heme utilization or adhesion</fullName>
    </recommendedName>
</protein>
<dbReference type="EMBL" id="JBEPNW010000002">
    <property type="protein sequence ID" value="MET3865694.1"/>
    <property type="molecule type" value="Genomic_DNA"/>
</dbReference>
<proteinExistence type="predicted"/>
<evidence type="ECO:0008006" key="4">
    <source>
        <dbReference type="Google" id="ProtNLM"/>
    </source>
</evidence>
<keyword evidence="1" id="KW-0732">Signal</keyword>
<name>A0ABV2NGS0_9HYPH</name>
<evidence type="ECO:0000313" key="3">
    <source>
        <dbReference type="Proteomes" id="UP001549119"/>
    </source>
</evidence>
<gene>
    <name evidence="2" type="ORF">ABIC20_003003</name>
</gene>
<accession>A0ABV2NGS0</accession>
<dbReference type="Proteomes" id="UP001549119">
    <property type="component" value="Unassembled WGS sequence"/>
</dbReference>
<sequence length="123" mass="12262">MTRFRAALLAPALIVAVCTATGAAAANRFDGSWSVIATAESGSCTGPYSYPIVIRDGAVDDAGGNGVDASGRAGADGRITGTIRKGLASVSVSGRLRGSAGTGRWTLSGLGACAGRWTARRTS</sequence>
<keyword evidence="3" id="KW-1185">Reference proteome</keyword>
<dbReference type="RefSeq" id="WP_012321382.1">
    <property type="nucleotide sequence ID" value="NZ_BJXP01000018.1"/>
</dbReference>
<evidence type="ECO:0000256" key="1">
    <source>
        <dbReference type="SAM" id="SignalP"/>
    </source>
</evidence>
<dbReference type="GeneID" id="6140527"/>